<dbReference type="InterPro" id="IPR004843">
    <property type="entry name" value="Calcineurin-like_PHP"/>
</dbReference>
<dbReference type="GO" id="GO:0046872">
    <property type="term" value="F:metal ion binding"/>
    <property type="evidence" value="ECO:0007669"/>
    <property type="project" value="UniProtKB-KW"/>
</dbReference>
<dbReference type="Gene3D" id="3.60.21.10">
    <property type="match status" value="1"/>
</dbReference>
<dbReference type="InterPro" id="IPR050884">
    <property type="entry name" value="CNP_phosphodiesterase-III"/>
</dbReference>
<dbReference type="Proteomes" id="UP000182258">
    <property type="component" value="Unassembled WGS sequence"/>
</dbReference>
<comment type="similarity">
    <text evidence="4">Belongs to the cyclic nucleotide phosphodiesterase class-III family.</text>
</comment>
<evidence type="ECO:0000256" key="1">
    <source>
        <dbReference type="ARBA" id="ARBA00022723"/>
    </source>
</evidence>
<dbReference type="AlphaFoldDB" id="A0A1I1GIX0"/>
<evidence type="ECO:0000256" key="4">
    <source>
        <dbReference type="ARBA" id="ARBA00025742"/>
    </source>
</evidence>
<evidence type="ECO:0000256" key="3">
    <source>
        <dbReference type="ARBA" id="ARBA00023004"/>
    </source>
</evidence>
<dbReference type="SUPFAM" id="SSF56300">
    <property type="entry name" value="Metallo-dependent phosphatases"/>
    <property type="match status" value="1"/>
</dbReference>
<protein>
    <submittedName>
        <fullName evidence="6">Calcineurin-like phosphoesterase</fullName>
    </submittedName>
</protein>
<reference evidence="6 7" key="1">
    <citation type="submission" date="2016-10" db="EMBL/GenBank/DDBJ databases">
        <authorList>
            <person name="de Groot N.N."/>
        </authorList>
    </citation>
    <scope>NUCLEOTIDE SEQUENCE [LARGE SCALE GENOMIC DNA]</scope>
    <source>
        <strain evidence="6 7">CGMCC 1.10210</strain>
    </source>
</reference>
<dbReference type="CDD" id="cd07402">
    <property type="entry name" value="MPP_GpdQ"/>
    <property type="match status" value="1"/>
</dbReference>
<dbReference type="STRING" id="728005.SAMN04488059_102191"/>
<name>A0A1I1GIX0_9HYPH</name>
<sequence length="270" mass="29712">MTLKFIVMSDLHLVPEGELSMTLDTSERLERAVDAVIARYGDADFCILAGDLADLGQAAAYDRLKSIASRLPIPVHITLGNHDDRPTFLSVFGDEFEAETGKIDKVIDVKGYRVILLDSSEPGRVDGVLEVRQIDWLRARLAEAMDRPVVVVLHHNANALHIHSDTIRMLEPTAFIDALKTHPDIRQVIAGHVHLTSTASWHGLPFTTLAGGHYSVGFAVDQPEADFSRLSGPGQMAVVIGTPDRTTVLFEDFIDGNTQIDWKKKLSEIA</sequence>
<gene>
    <name evidence="6" type="ORF">SAMN04488059_102191</name>
</gene>
<evidence type="ECO:0000259" key="5">
    <source>
        <dbReference type="Pfam" id="PF00149"/>
    </source>
</evidence>
<keyword evidence="2" id="KW-0378">Hydrolase</keyword>
<dbReference type="OrthoDB" id="651281at2"/>
<keyword evidence="3" id="KW-0408">Iron</keyword>
<evidence type="ECO:0000313" key="7">
    <source>
        <dbReference type="Proteomes" id="UP000182258"/>
    </source>
</evidence>
<keyword evidence="1" id="KW-0479">Metal-binding</keyword>
<evidence type="ECO:0000313" key="6">
    <source>
        <dbReference type="EMBL" id="SFC11729.1"/>
    </source>
</evidence>
<dbReference type="EMBL" id="FOMB01000002">
    <property type="protein sequence ID" value="SFC11729.1"/>
    <property type="molecule type" value="Genomic_DNA"/>
</dbReference>
<dbReference type="GO" id="GO:0004112">
    <property type="term" value="F:cyclic-nucleotide phosphodiesterase activity"/>
    <property type="evidence" value="ECO:0007669"/>
    <property type="project" value="InterPro"/>
</dbReference>
<organism evidence="6 7">
    <name type="scientific">Devosia psychrophila</name>
    <dbReference type="NCBI Taxonomy" id="728005"/>
    <lineage>
        <taxon>Bacteria</taxon>
        <taxon>Pseudomonadati</taxon>
        <taxon>Pseudomonadota</taxon>
        <taxon>Alphaproteobacteria</taxon>
        <taxon>Hyphomicrobiales</taxon>
        <taxon>Devosiaceae</taxon>
        <taxon>Devosia</taxon>
    </lineage>
</organism>
<dbReference type="PANTHER" id="PTHR42988:SF2">
    <property type="entry name" value="CYCLIC NUCLEOTIDE PHOSPHODIESTERASE CBUA0032-RELATED"/>
    <property type="match status" value="1"/>
</dbReference>
<proteinExistence type="inferred from homology"/>
<dbReference type="Pfam" id="PF00149">
    <property type="entry name" value="Metallophos"/>
    <property type="match status" value="1"/>
</dbReference>
<feature type="domain" description="Calcineurin-like phosphoesterase" evidence="5">
    <location>
        <begin position="3"/>
        <end position="194"/>
    </location>
</feature>
<evidence type="ECO:0000256" key="2">
    <source>
        <dbReference type="ARBA" id="ARBA00022801"/>
    </source>
</evidence>
<dbReference type="PANTHER" id="PTHR42988">
    <property type="entry name" value="PHOSPHOHYDROLASE"/>
    <property type="match status" value="1"/>
</dbReference>
<dbReference type="InterPro" id="IPR029052">
    <property type="entry name" value="Metallo-depent_PP-like"/>
</dbReference>
<dbReference type="InterPro" id="IPR026575">
    <property type="entry name" value="GpdQ/CpdA-like"/>
</dbReference>
<dbReference type="RefSeq" id="WP_046169180.1">
    <property type="nucleotide sequence ID" value="NZ_FOMB01000002.1"/>
</dbReference>
<accession>A0A1I1GIX0</accession>